<feature type="compositionally biased region" description="Basic and acidic residues" evidence="1">
    <location>
        <begin position="1315"/>
        <end position="1328"/>
    </location>
</feature>
<gene>
    <name evidence="2" type="ORF">M9Y10_025447</name>
</gene>
<evidence type="ECO:0000313" key="3">
    <source>
        <dbReference type="Proteomes" id="UP001470230"/>
    </source>
</evidence>
<reference evidence="2 3" key="1">
    <citation type="submission" date="2024-04" db="EMBL/GenBank/DDBJ databases">
        <title>Tritrichomonas musculus Genome.</title>
        <authorList>
            <person name="Alves-Ferreira E."/>
            <person name="Grigg M."/>
            <person name="Lorenzi H."/>
            <person name="Galac M."/>
        </authorList>
    </citation>
    <scope>NUCLEOTIDE SEQUENCE [LARGE SCALE GENOMIC DNA]</scope>
    <source>
        <strain evidence="2 3">EAF2021</strain>
    </source>
</reference>
<dbReference type="Proteomes" id="UP001470230">
    <property type="component" value="Unassembled WGS sequence"/>
</dbReference>
<accession>A0ABR2H8P5</accession>
<comment type="caution">
    <text evidence="2">The sequence shown here is derived from an EMBL/GenBank/DDBJ whole genome shotgun (WGS) entry which is preliminary data.</text>
</comment>
<feature type="region of interest" description="Disordered" evidence="1">
    <location>
        <begin position="1295"/>
        <end position="1328"/>
    </location>
</feature>
<protein>
    <recommendedName>
        <fullName evidence="4">HECT domain-containing protein</fullName>
    </recommendedName>
</protein>
<evidence type="ECO:0008006" key="4">
    <source>
        <dbReference type="Google" id="ProtNLM"/>
    </source>
</evidence>
<sequence length="1771" mass="205935">MSKGIESQLQSLHASQKYFVWVNYYLSPLPLSNNDVQKLKKKNKKPYYQYFNLKSVSKDTISKIKSDLSQCESQNQIETIFKKEFELMNPIGNEINLIKYAKSSNLQAEKKEIRSYIENEIMTILISISVSFEADLYAIRENLPNERFSPELWNLFYLFIDYFNGAKEKVFLDFLIVIEPIIAALNEATDLILKLDETKLAFTFLKSIIDPLYKCLQIEHKVKKQSNLLILSFFVNLVKGVLHYSHFQLFNDSLNKFFELEFNYCLELSKNDQNLLAELSKEFILRIQESDFKYENDDEKEKAKKSLFQIGFNCSKINMLLCKSVDNSYITFSIDFVIWSISTFPIDIFKFPQDSTIKRPIKRIQIDSPIEMAKPETVQGANHSDNNSNDIKSKHKTPNPISYLCSNEQLNDLYNHLINIRPIYAEMANKDIVYSHLSNSYNYIDLIQNKHVFIAFSIVLLKKVPNIKAPDGTFQFIFEPSVFTIPNDAPEGKPPNFSQLDRLTSNFIMRLQAFIFKFAKKACVLADGRRTILSSLGEQLNNVKNNENEMYYYIQNILPLLKIIRFFDLTVFGIVDNLLEFMNSHLDTDLGIQLFQFIQLLIIRNPTLYFSKATIIDQFTMNSKNAFFTPCIYNTLISSLKYCSARKEFANLFEDVLRHIAKCLLDEYKMKSESAIDVIKSFMVSIKELNLSPFYQSHFPGEIVHVLIEIPKLMKRDDVLIDNLNFMKDINCISNRSASDTLATSLKEVKITSEIIDILMFIIFEEKVKLKDEKILSKAIIKNSFGLKPLMMATQDTKYEDDVLLFIFNIMTYNKNRYNSLQCSNGDVVRCALSLYLKKQKEICMNIIILIIGINPSPSSLESIYEIIKDLSKEENQELNNSIDLTWLTDFLCKLSNEIENDSSIYVDLISSIKDIQINGSSLGKKFTVSTVVSLKEDEKSTLFEICGSNNTTYIAYYENSVFHVKVEGNEKNFVIDFPNSSKKLILKWKVLNFAFSQHSVSLNKEKVHCDLPLLPEQCKLNIGSSGVQFSSIKLEPKQKQKYYYELASKSYKEPYLYFSTITEKNKEQSLNEISFDGFITYCESITTPFKSSNLFTSFFGAMMNKKYFKSLLTFFNDIFVIDVQESFYEKNAITELVDALEKASDYITPDCLKTLYSIYSRINDSKIKNQYLINVLMNPSLFMQAQYPTALEYCEKILPDLSSSYRKDFYNFFNENENFNRFFEGILTMQHDDSDSEKLVNVIWPLFQNIFIKKHSLTLYKTFIVAMGKCKNHYFAYNAILFFAEKISQFYTTQPTDSPASDQRRQTRTMHFSRKSDPEKLNDEQKSDYELQKALSEKESFPMFILIFPLVPDQNKRICLKCLGDLAQYTPIESGYFTNEVFSILNKFEVEPDNALSLVSDCMNLMFNYSIPEMLPLISYLSSFLPTDEASKAFQKFINSLNESIINEITIVPFWIYWTMLFYRNTLKAKGEITLGKDIKDKFFGLPFNRTIVSTAFATFDTLTIFNGFDFHEIKEDIIKFYLDQIDTDIFEPEKSSFDENIHADEQAQYLELMSLLFTLLVVQIKPENENNNKDKFVYTYDTNALKRCYELRDSVNVKNVIFDVRVEKGKSEDEVKWLDLELAKFFIEKITPPASCRIQYKLYWNHYSKENKFYIPVQKALGYIISIMIKVNKSSISVPEIKDIIINIEPRADGEIVHDIIGMILSSYGIKDIRQQLAPNEDIQALYDIYDVIHDDKDSPDLDLFIFEDYVESHTNELLKNSLLLQKKK</sequence>
<proteinExistence type="predicted"/>
<keyword evidence="3" id="KW-1185">Reference proteome</keyword>
<organism evidence="2 3">
    <name type="scientific">Tritrichomonas musculus</name>
    <dbReference type="NCBI Taxonomy" id="1915356"/>
    <lineage>
        <taxon>Eukaryota</taxon>
        <taxon>Metamonada</taxon>
        <taxon>Parabasalia</taxon>
        <taxon>Tritrichomonadida</taxon>
        <taxon>Tritrichomonadidae</taxon>
        <taxon>Tritrichomonas</taxon>
    </lineage>
</organism>
<dbReference type="EMBL" id="JAPFFF010000037">
    <property type="protein sequence ID" value="KAK8842589.1"/>
    <property type="molecule type" value="Genomic_DNA"/>
</dbReference>
<evidence type="ECO:0000313" key="2">
    <source>
        <dbReference type="EMBL" id="KAK8842589.1"/>
    </source>
</evidence>
<name>A0ABR2H8P5_9EUKA</name>
<feature type="compositionally biased region" description="Polar residues" evidence="1">
    <location>
        <begin position="379"/>
        <end position="390"/>
    </location>
</feature>
<feature type="region of interest" description="Disordered" evidence="1">
    <location>
        <begin position="375"/>
        <end position="394"/>
    </location>
</feature>
<evidence type="ECO:0000256" key="1">
    <source>
        <dbReference type="SAM" id="MobiDB-lite"/>
    </source>
</evidence>